<accession>A0AAW1A6E2</accession>
<keyword evidence="2" id="KW-1185">Reference proteome</keyword>
<evidence type="ECO:0000313" key="2">
    <source>
        <dbReference type="Proteomes" id="UP001432146"/>
    </source>
</evidence>
<comment type="caution">
    <text evidence="1">The sequence shown here is derived from an EMBL/GenBank/DDBJ whole genome shotgun (WGS) entry which is preliminary data.</text>
</comment>
<gene>
    <name evidence="1" type="ORF">QLX08_003988</name>
</gene>
<organism evidence="1 2">
    <name type="scientific">Tetragonisca angustula</name>
    <dbReference type="NCBI Taxonomy" id="166442"/>
    <lineage>
        <taxon>Eukaryota</taxon>
        <taxon>Metazoa</taxon>
        <taxon>Ecdysozoa</taxon>
        <taxon>Arthropoda</taxon>
        <taxon>Hexapoda</taxon>
        <taxon>Insecta</taxon>
        <taxon>Pterygota</taxon>
        <taxon>Neoptera</taxon>
        <taxon>Endopterygota</taxon>
        <taxon>Hymenoptera</taxon>
        <taxon>Apocrita</taxon>
        <taxon>Aculeata</taxon>
        <taxon>Apoidea</taxon>
        <taxon>Anthophila</taxon>
        <taxon>Apidae</taxon>
        <taxon>Tetragonisca</taxon>
    </lineage>
</organism>
<reference evidence="1 2" key="1">
    <citation type="submission" date="2024-05" db="EMBL/GenBank/DDBJ databases">
        <title>The nuclear and mitochondrial genome assemblies of Tetragonisca angustula (Apidae: Meliponini), a tiny yet remarkable pollinator in the Neotropics.</title>
        <authorList>
            <person name="Ferrari R."/>
            <person name="Ricardo P.C."/>
            <person name="Dias F.C."/>
            <person name="Araujo N.S."/>
            <person name="Soares D.O."/>
            <person name="Zhou Q.-S."/>
            <person name="Zhu C.-D."/>
            <person name="Coutinho L."/>
            <person name="Airas M.C."/>
            <person name="Batista T.M."/>
        </authorList>
    </citation>
    <scope>NUCLEOTIDE SEQUENCE [LARGE SCALE GENOMIC DNA]</scope>
    <source>
        <strain evidence="1">ASF017062</strain>
        <tissue evidence="1">Abdomen</tissue>
    </source>
</reference>
<dbReference type="EMBL" id="JAWNGG020000060">
    <property type="protein sequence ID" value="KAK9304784.1"/>
    <property type="molecule type" value="Genomic_DNA"/>
</dbReference>
<dbReference type="AlphaFoldDB" id="A0AAW1A6E2"/>
<proteinExistence type="predicted"/>
<sequence length="72" mass="8501">MKYSASNCNLDRFTRRKNCDIVKHLARVCGKARANFKQLKDILQVEHIEHRETCNITVNIKWSARRAVSREE</sequence>
<dbReference type="Proteomes" id="UP001432146">
    <property type="component" value="Unassembled WGS sequence"/>
</dbReference>
<name>A0AAW1A6E2_9HYME</name>
<evidence type="ECO:0000313" key="1">
    <source>
        <dbReference type="EMBL" id="KAK9304784.1"/>
    </source>
</evidence>
<protein>
    <submittedName>
        <fullName evidence="1">Uncharacterized protein</fullName>
    </submittedName>
</protein>